<comment type="caution">
    <text evidence="2">The sequence shown here is derived from an EMBL/GenBank/DDBJ whole genome shotgun (WGS) entry which is preliminary data.</text>
</comment>
<reference evidence="2" key="1">
    <citation type="submission" date="2022-08" db="EMBL/GenBank/DDBJ databases">
        <authorList>
            <consortium name="DOE Joint Genome Institute"/>
            <person name="Min B."/>
            <person name="Riley R."/>
            <person name="Sierra-Patev S."/>
            <person name="Naranjo-Ortiz M."/>
            <person name="Looney B."/>
            <person name="Konkel Z."/>
            <person name="Slot J.C."/>
            <person name="Sakamoto Y."/>
            <person name="Steenwyk J.L."/>
            <person name="Rokas A."/>
            <person name="Carro J."/>
            <person name="Camarero S."/>
            <person name="Ferreira P."/>
            <person name="Molpeceres G."/>
            <person name="Ruiz-Duenas F.J."/>
            <person name="Serrano A."/>
            <person name="Henrissat B."/>
            <person name="Drula E."/>
            <person name="Hughes K.W."/>
            <person name="Mata J.L."/>
            <person name="Ishikawa N.K."/>
            <person name="Vargas-Isla R."/>
            <person name="Ushijima S."/>
            <person name="Smith C.A."/>
            <person name="Ahrendt S."/>
            <person name="Andreopoulos W."/>
            <person name="He G."/>
            <person name="Labutti K."/>
            <person name="Lipzen A."/>
            <person name="Ng V."/>
            <person name="Sandor L."/>
            <person name="Barry K."/>
            <person name="Martinez A.T."/>
            <person name="Xiao Y."/>
            <person name="Gibbons J.G."/>
            <person name="Terashima K."/>
            <person name="Hibbett D.S."/>
            <person name="Grigoriev I.V."/>
        </authorList>
    </citation>
    <scope>NUCLEOTIDE SEQUENCE</scope>
    <source>
        <strain evidence="2">TFB7829</strain>
    </source>
</reference>
<gene>
    <name evidence="2" type="ORF">F5890DRAFT_1561934</name>
</gene>
<evidence type="ECO:0008006" key="4">
    <source>
        <dbReference type="Google" id="ProtNLM"/>
    </source>
</evidence>
<evidence type="ECO:0000313" key="3">
    <source>
        <dbReference type="Proteomes" id="UP001163850"/>
    </source>
</evidence>
<dbReference type="AlphaFoldDB" id="A0AA38Q8H6"/>
<keyword evidence="1" id="KW-0732">Signal</keyword>
<accession>A0AA38Q8H6</accession>
<organism evidence="2 3">
    <name type="scientific">Lentinula detonsa</name>
    <dbReference type="NCBI Taxonomy" id="2804962"/>
    <lineage>
        <taxon>Eukaryota</taxon>
        <taxon>Fungi</taxon>
        <taxon>Dikarya</taxon>
        <taxon>Basidiomycota</taxon>
        <taxon>Agaricomycotina</taxon>
        <taxon>Agaricomycetes</taxon>
        <taxon>Agaricomycetidae</taxon>
        <taxon>Agaricales</taxon>
        <taxon>Marasmiineae</taxon>
        <taxon>Omphalotaceae</taxon>
        <taxon>Lentinula</taxon>
    </lineage>
</organism>
<dbReference type="Proteomes" id="UP001163850">
    <property type="component" value="Unassembled WGS sequence"/>
</dbReference>
<sequence>MTMLTLIAAVTTGLMLAVAASPAVRQTTCTPSFAQDTAYHISSNINDSYVWQFNGASAGILSAVYLIVLPPEFEPWYLTETSTGGWSIAYESPTTDCVIAPADTTLTTGSCSNLSGTDADFAISCSSCSDTTMTACTLIAASTSECVNVPGDSDLNPQIRSLECTGSPEQLWDFTAAQGDIH</sequence>
<evidence type="ECO:0000313" key="2">
    <source>
        <dbReference type="EMBL" id="KAJ3989340.1"/>
    </source>
</evidence>
<feature type="signal peptide" evidence="1">
    <location>
        <begin position="1"/>
        <end position="20"/>
    </location>
</feature>
<name>A0AA38Q8H6_9AGAR</name>
<dbReference type="PROSITE" id="PS50231">
    <property type="entry name" value="RICIN_B_LECTIN"/>
    <property type="match status" value="1"/>
</dbReference>
<feature type="chain" id="PRO_5041330207" description="Ricin B lectin domain-containing protein" evidence="1">
    <location>
        <begin position="21"/>
        <end position="182"/>
    </location>
</feature>
<proteinExistence type="predicted"/>
<evidence type="ECO:0000256" key="1">
    <source>
        <dbReference type="SAM" id="SignalP"/>
    </source>
</evidence>
<dbReference type="EMBL" id="MU801899">
    <property type="protein sequence ID" value="KAJ3989340.1"/>
    <property type="molecule type" value="Genomic_DNA"/>
</dbReference>
<protein>
    <recommendedName>
        <fullName evidence="4">Ricin B lectin domain-containing protein</fullName>
    </recommendedName>
</protein>